<dbReference type="AlphaFoldDB" id="E8QXJ1"/>
<evidence type="ECO:0000256" key="1">
    <source>
        <dbReference type="SAM" id="MobiDB-lite"/>
    </source>
</evidence>
<proteinExistence type="predicted"/>
<protein>
    <recommendedName>
        <fullName evidence="5">DUF4129 domain-containing protein</fullName>
    </recommendedName>
</protein>
<keyword evidence="4" id="KW-1185">Reference proteome</keyword>
<evidence type="ECO:0000313" key="4">
    <source>
        <dbReference type="Proteomes" id="UP000008631"/>
    </source>
</evidence>
<evidence type="ECO:0000256" key="2">
    <source>
        <dbReference type="SAM" id="Phobius"/>
    </source>
</evidence>
<keyword evidence="2" id="KW-0472">Membrane</keyword>
<dbReference type="STRING" id="575540.Isop_2466"/>
<keyword evidence="2" id="KW-1133">Transmembrane helix</keyword>
<organism evidence="3 4">
    <name type="scientific">Isosphaera pallida (strain ATCC 43644 / DSM 9630 / IS1B)</name>
    <dbReference type="NCBI Taxonomy" id="575540"/>
    <lineage>
        <taxon>Bacteria</taxon>
        <taxon>Pseudomonadati</taxon>
        <taxon>Planctomycetota</taxon>
        <taxon>Planctomycetia</taxon>
        <taxon>Isosphaerales</taxon>
        <taxon>Isosphaeraceae</taxon>
        <taxon>Isosphaera</taxon>
    </lineage>
</organism>
<evidence type="ECO:0000313" key="3">
    <source>
        <dbReference type="EMBL" id="ADV63039.1"/>
    </source>
</evidence>
<gene>
    <name evidence="3" type="ordered locus">Isop_2466</name>
</gene>
<dbReference type="RefSeq" id="WP_013565327.1">
    <property type="nucleotide sequence ID" value="NC_014962.1"/>
</dbReference>
<reference evidence="3 4" key="2">
    <citation type="journal article" date="2011" name="Stand. Genomic Sci.">
        <title>Complete genome sequence of Isosphaera pallida type strain (IS1B).</title>
        <authorList>
            <consortium name="US DOE Joint Genome Institute (JGI-PGF)"/>
            <person name="Goker M."/>
            <person name="Cleland D."/>
            <person name="Saunders E."/>
            <person name="Lapidus A."/>
            <person name="Nolan M."/>
            <person name="Lucas S."/>
            <person name="Hammon N."/>
            <person name="Deshpande S."/>
            <person name="Cheng J.F."/>
            <person name="Tapia R."/>
            <person name="Han C."/>
            <person name="Goodwin L."/>
            <person name="Pitluck S."/>
            <person name="Liolios K."/>
            <person name="Pagani I."/>
            <person name="Ivanova N."/>
            <person name="Mavromatis K."/>
            <person name="Pati A."/>
            <person name="Chen A."/>
            <person name="Palaniappan K."/>
            <person name="Land M."/>
            <person name="Hauser L."/>
            <person name="Chang Y.J."/>
            <person name="Jeffries C.D."/>
            <person name="Detter J.C."/>
            <person name="Beck B."/>
            <person name="Woyke T."/>
            <person name="Bristow J."/>
            <person name="Eisen J.A."/>
            <person name="Markowitz V."/>
            <person name="Hugenholtz P."/>
            <person name="Kyrpides N.C."/>
            <person name="Klenk H.P."/>
        </authorList>
    </citation>
    <scope>NUCLEOTIDE SEQUENCE [LARGE SCALE GENOMIC DNA]</scope>
    <source>
        <strain evidence="4">ATCC 43644 / DSM 9630 / IS1B</strain>
    </source>
</reference>
<dbReference type="HOGENOM" id="CLU_1494335_0_0_0"/>
<dbReference type="InParanoid" id="E8QXJ1"/>
<feature type="compositionally biased region" description="Pro residues" evidence="1">
    <location>
        <begin position="8"/>
        <end position="20"/>
    </location>
</feature>
<keyword evidence="2" id="KW-0812">Transmembrane</keyword>
<accession>E8QXJ1</accession>
<reference key="1">
    <citation type="submission" date="2010-11" db="EMBL/GenBank/DDBJ databases">
        <title>The complete sequence of chromosome of Isophaera pallida ATCC 43644.</title>
        <authorList>
            <consortium name="US DOE Joint Genome Institute (JGI-PGF)"/>
            <person name="Lucas S."/>
            <person name="Copeland A."/>
            <person name="Lapidus A."/>
            <person name="Bruce D."/>
            <person name="Goodwin L."/>
            <person name="Pitluck S."/>
            <person name="Kyrpides N."/>
            <person name="Mavromatis K."/>
            <person name="Pagani I."/>
            <person name="Ivanova N."/>
            <person name="Saunders E."/>
            <person name="Brettin T."/>
            <person name="Detter J.C."/>
            <person name="Han C."/>
            <person name="Tapia R."/>
            <person name="Land M."/>
            <person name="Hauser L."/>
            <person name="Markowitz V."/>
            <person name="Cheng J.-F."/>
            <person name="Hugenholtz P."/>
            <person name="Woyke T."/>
            <person name="Wu D."/>
            <person name="Eisen J.A."/>
        </authorList>
    </citation>
    <scope>NUCLEOTIDE SEQUENCE</scope>
    <source>
        <strain>ATCC 43644</strain>
    </source>
</reference>
<dbReference type="KEGG" id="ipa:Isop_2466"/>
<dbReference type="EMBL" id="CP002353">
    <property type="protein sequence ID" value="ADV63039.1"/>
    <property type="molecule type" value="Genomic_DNA"/>
</dbReference>
<sequence>MRQSRFNPPRPSPEPIPWPSDLPVLAGNGETKAKPDVEAGRWRWLGIMVVGAGAIALAFAVGWIVQRRRRINRPGSALESASNALTRAVAAFDPEAIPTRFDPRECRSRLEQWIGRESAGEWVDVYDLVQKLKYGSFDGVDKSADVEELAARAEAIARQAEAIRLNEVASGVDGPDRVGT</sequence>
<feature type="transmembrane region" description="Helical" evidence="2">
    <location>
        <begin position="44"/>
        <end position="65"/>
    </location>
</feature>
<dbReference type="Proteomes" id="UP000008631">
    <property type="component" value="Chromosome"/>
</dbReference>
<name>E8QXJ1_ISOPI</name>
<feature type="region of interest" description="Disordered" evidence="1">
    <location>
        <begin position="1"/>
        <end position="32"/>
    </location>
</feature>
<evidence type="ECO:0008006" key="5">
    <source>
        <dbReference type="Google" id="ProtNLM"/>
    </source>
</evidence>